<dbReference type="InterPro" id="IPR027417">
    <property type="entry name" value="P-loop_NTPase"/>
</dbReference>
<feature type="region of interest" description="Disordered" evidence="4">
    <location>
        <begin position="1"/>
        <end position="33"/>
    </location>
</feature>
<evidence type="ECO:0000256" key="1">
    <source>
        <dbReference type="ARBA" id="ARBA00022741"/>
    </source>
</evidence>
<dbReference type="GO" id="GO:0005524">
    <property type="term" value="F:ATP binding"/>
    <property type="evidence" value="ECO:0007669"/>
    <property type="project" value="UniProtKB-KW"/>
</dbReference>
<dbReference type="Proteomes" id="UP001172155">
    <property type="component" value="Unassembled WGS sequence"/>
</dbReference>
<dbReference type="GO" id="GO:0006000">
    <property type="term" value="P:fructose metabolic process"/>
    <property type="evidence" value="ECO:0007669"/>
    <property type="project" value="InterPro"/>
</dbReference>
<dbReference type="GO" id="GO:0003873">
    <property type="term" value="F:6-phosphofructo-2-kinase activity"/>
    <property type="evidence" value="ECO:0007669"/>
    <property type="project" value="InterPro"/>
</dbReference>
<dbReference type="PROSITE" id="PS00175">
    <property type="entry name" value="PG_MUTASE"/>
    <property type="match status" value="1"/>
</dbReference>
<dbReference type="Pfam" id="PF01591">
    <property type="entry name" value="6PF2K"/>
    <property type="match status" value="2"/>
</dbReference>
<evidence type="ECO:0000256" key="2">
    <source>
        <dbReference type="ARBA" id="ARBA00022840"/>
    </source>
</evidence>
<comment type="caution">
    <text evidence="6">The sequence shown here is derived from an EMBL/GenBank/DDBJ whole genome shotgun (WGS) entry which is preliminary data.</text>
</comment>
<feature type="domain" description="6-phosphofructo-2-kinase" evidence="5">
    <location>
        <begin position="239"/>
        <end position="409"/>
    </location>
</feature>
<dbReference type="PRINTS" id="PR00991">
    <property type="entry name" value="6PFRUCTKNASE"/>
</dbReference>
<dbReference type="Gene3D" id="3.40.50.1240">
    <property type="entry name" value="Phosphoglycerate mutase-like"/>
    <property type="match status" value="1"/>
</dbReference>
<dbReference type="InterPro" id="IPR003094">
    <property type="entry name" value="6Pfruct_kin"/>
</dbReference>
<dbReference type="InterPro" id="IPR013078">
    <property type="entry name" value="His_Pase_superF_clade-1"/>
</dbReference>
<evidence type="ECO:0000256" key="3">
    <source>
        <dbReference type="PIRSR" id="PIRSR613078-2"/>
    </source>
</evidence>
<dbReference type="CDD" id="cd07067">
    <property type="entry name" value="HP_PGM_like"/>
    <property type="match status" value="1"/>
</dbReference>
<evidence type="ECO:0000259" key="5">
    <source>
        <dbReference type="Pfam" id="PF01591"/>
    </source>
</evidence>
<dbReference type="EMBL" id="JAUKUD010000006">
    <property type="protein sequence ID" value="KAK0740194.1"/>
    <property type="molecule type" value="Genomic_DNA"/>
</dbReference>
<dbReference type="AlphaFoldDB" id="A0AA40EIZ6"/>
<name>A0AA40EIZ6_9PEZI</name>
<keyword evidence="2" id="KW-0067">ATP-binding</keyword>
<dbReference type="InterPro" id="IPR013079">
    <property type="entry name" value="6Phosfructo_kin"/>
</dbReference>
<gene>
    <name evidence="6" type="ORF">B0T18DRAFT_330683</name>
</gene>
<dbReference type="SMART" id="SM00855">
    <property type="entry name" value="PGAM"/>
    <property type="match status" value="1"/>
</dbReference>
<sequence length="664" mass="74840">MISRLAAAASNSNTAPSSPSLAGNGPNGLVSRTVPRHHDLLLPPPATTQPPSFGNALRALQHDVDGGSQPGSQPSTGPPSVAYGSMPSTAPGSPRIPPLRQNSGTTTPRVRPHATTLNIPGMTRSRASPDGRIPDRDVASKLVIIMVGLPARGKSYITKKLHRYLQWQQHDTRIFNVGNRRRIAAGIKSPVKGAPTSAPRDDSPTRAATILLHGPSPPHIVVQDEPTKLDLNGPPLTKQQLHEAMDQSAKFFDPKNQCAARLREQVALETLDELLDYLLHRGGAVGILDATNSTLQRRQLLVEHIRQREPKLGILFIESVCTDKNLLEANMRLKLSGPDYKDKDPLKSLEDFKERVRAYESAYQPLGEWEENNDLQYIQMIDVGRKVVHYRLKGFLSGGIASYLTTFNLSPRQIWITRHGQSIDNQQHKLGGDSELTEAGHVYGQALYRFITQKRKEWLVEQETKRAQSSFPPVPGDHTPPYPEPYQDLEDKNFCVWTSMLKRTVETAEYFDADDDYDVKAWEMLNELNAGTFEGMTYDEIAHKYPEEYRKRAKDKLQYIYPGVGGEGYLQVISRLRDMVREIERITDHVLIISHRSVCRVLMAYFMDLTRDDIADLDMPLGILYAIEPKPYGIEFHAYKYDEATEWFHELPEYKPQRTVDRNS</sequence>
<dbReference type="PIRSF" id="PIRSF000709">
    <property type="entry name" value="6PFK_2-Ptase"/>
    <property type="match status" value="1"/>
</dbReference>
<feature type="region of interest" description="Disordered" evidence="4">
    <location>
        <begin position="62"/>
        <end position="134"/>
    </location>
</feature>
<dbReference type="InterPro" id="IPR029033">
    <property type="entry name" value="His_PPase_superfam"/>
</dbReference>
<dbReference type="PANTHER" id="PTHR10606:SF32">
    <property type="entry name" value="6-PHOSPHOFRUCTO-2-KINASE 1"/>
    <property type="match status" value="1"/>
</dbReference>
<protein>
    <submittedName>
        <fullName evidence="6">Histidine phosphatase superfamily</fullName>
    </submittedName>
</protein>
<dbReference type="Gene3D" id="3.40.50.300">
    <property type="entry name" value="P-loop containing nucleotide triphosphate hydrolases"/>
    <property type="match status" value="1"/>
</dbReference>
<organism evidence="6 7">
    <name type="scientific">Schizothecium vesticola</name>
    <dbReference type="NCBI Taxonomy" id="314040"/>
    <lineage>
        <taxon>Eukaryota</taxon>
        <taxon>Fungi</taxon>
        <taxon>Dikarya</taxon>
        <taxon>Ascomycota</taxon>
        <taxon>Pezizomycotina</taxon>
        <taxon>Sordariomycetes</taxon>
        <taxon>Sordariomycetidae</taxon>
        <taxon>Sordariales</taxon>
        <taxon>Schizotheciaceae</taxon>
        <taxon>Schizothecium</taxon>
    </lineage>
</organism>
<keyword evidence="1" id="KW-0547">Nucleotide-binding</keyword>
<dbReference type="GO" id="GO:0005829">
    <property type="term" value="C:cytosol"/>
    <property type="evidence" value="ECO:0007669"/>
    <property type="project" value="TreeGrafter"/>
</dbReference>
<dbReference type="GO" id="GO:0006003">
    <property type="term" value="P:fructose 2,6-bisphosphate metabolic process"/>
    <property type="evidence" value="ECO:0007669"/>
    <property type="project" value="InterPro"/>
</dbReference>
<proteinExistence type="predicted"/>
<reference evidence="6" key="1">
    <citation type="submission" date="2023-06" db="EMBL/GenBank/DDBJ databases">
        <title>Genome-scale phylogeny and comparative genomics of the fungal order Sordariales.</title>
        <authorList>
            <consortium name="Lawrence Berkeley National Laboratory"/>
            <person name="Hensen N."/>
            <person name="Bonometti L."/>
            <person name="Westerberg I."/>
            <person name="Brannstrom I.O."/>
            <person name="Guillou S."/>
            <person name="Cros-Aarteil S."/>
            <person name="Calhoun S."/>
            <person name="Haridas S."/>
            <person name="Kuo A."/>
            <person name="Mondo S."/>
            <person name="Pangilinan J."/>
            <person name="Riley R."/>
            <person name="LaButti K."/>
            <person name="Andreopoulos B."/>
            <person name="Lipzen A."/>
            <person name="Chen C."/>
            <person name="Yanf M."/>
            <person name="Daum C."/>
            <person name="Ng V."/>
            <person name="Clum A."/>
            <person name="Steindorff A."/>
            <person name="Ohm R."/>
            <person name="Martin F."/>
            <person name="Silar P."/>
            <person name="Natvig D."/>
            <person name="Lalanne C."/>
            <person name="Gautier V."/>
            <person name="Ament-velasquez S.L."/>
            <person name="Kruys A."/>
            <person name="Hutchinson M.I."/>
            <person name="Powell A.J."/>
            <person name="Barry K."/>
            <person name="Miller A.N."/>
            <person name="Grigoriev I.V."/>
            <person name="Debuchy R."/>
            <person name="Gladieux P."/>
            <person name="Thoren M.H."/>
            <person name="Johannesson H."/>
        </authorList>
    </citation>
    <scope>NUCLEOTIDE SEQUENCE</scope>
    <source>
        <strain evidence="6">SMH3187-1</strain>
    </source>
</reference>
<accession>A0AA40EIZ6</accession>
<keyword evidence="7" id="KW-1185">Reference proteome</keyword>
<feature type="compositionally biased region" description="Low complexity" evidence="4">
    <location>
        <begin position="1"/>
        <end position="22"/>
    </location>
</feature>
<dbReference type="SUPFAM" id="SSF52540">
    <property type="entry name" value="P-loop containing nucleoside triphosphate hydrolases"/>
    <property type="match status" value="1"/>
</dbReference>
<evidence type="ECO:0000313" key="7">
    <source>
        <dbReference type="Proteomes" id="UP001172155"/>
    </source>
</evidence>
<feature type="compositionally biased region" description="Low complexity" evidence="4">
    <location>
        <begin position="66"/>
        <end position="80"/>
    </location>
</feature>
<dbReference type="PANTHER" id="PTHR10606">
    <property type="entry name" value="6-PHOSPHOFRUCTO-2-KINASE/FRUCTOSE-2,6-BISPHOSPHATASE"/>
    <property type="match status" value="1"/>
</dbReference>
<evidence type="ECO:0000256" key="4">
    <source>
        <dbReference type="SAM" id="MobiDB-lite"/>
    </source>
</evidence>
<dbReference type="InterPro" id="IPR001345">
    <property type="entry name" value="PG/BPGM_mutase_AS"/>
</dbReference>
<dbReference type="SUPFAM" id="SSF53254">
    <property type="entry name" value="Phosphoglycerate mutase-like"/>
    <property type="match status" value="1"/>
</dbReference>
<evidence type="ECO:0000313" key="6">
    <source>
        <dbReference type="EMBL" id="KAK0740194.1"/>
    </source>
</evidence>
<dbReference type="Pfam" id="PF00300">
    <property type="entry name" value="His_Phos_1"/>
    <property type="match status" value="1"/>
</dbReference>
<feature type="binding site" evidence="3">
    <location>
        <position position="503"/>
    </location>
    <ligand>
        <name>substrate</name>
    </ligand>
</feature>
<feature type="domain" description="6-phosphofructo-2-kinase" evidence="5">
    <location>
        <begin position="137"/>
        <end position="188"/>
    </location>
</feature>